<dbReference type="Gene3D" id="1.25.10.10">
    <property type="entry name" value="Leucine-rich Repeat Variant"/>
    <property type="match status" value="1"/>
</dbReference>
<keyword evidence="2" id="KW-0053">Apoptosis</keyword>
<dbReference type="GO" id="GO:0006915">
    <property type="term" value="P:apoptotic process"/>
    <property type="evidence" value="ECO:0007669"/>
    <property type="project" value="UniProtKB-KW"/>
</dbReference>
<name>A0A182E7J3_ONCOC</name>
<dbReference type="InterPro" id="IPR011989">
    <property type="entry name" value="ARM-like"/>
</dbReference>
<sequence>MSSTTIDDVYDACERLDKAKIKDAEDYKVFIAGTKGNDGKVKKLCAHMIIRYWQDFTDLRNVAFYSLVSLLEDRDPDIRKAVIREVPHLVKSGELVDKIADVLSQMLQQTDELQEIAMLTNVLVQFLKSHPKDVLSAIFVNVVKSEEESVRLRLLKFIQLHVRDIPIHLMNEDLMLSIEHHIREVLKDITAVEFDLIFNFMRSLEFFRTAKGRMILYKIVVDQMQIDEPFPANDPQRFDQILYFVERARLLLSMNCRSTELVNFMISKGIPVLEEVDAALRIRFLRALVELAPFSKSLERSDLIILSDYFSKLIPPLPSECSNADVGDVNSSLEQELRLSELETTSLAFVSFCRTDKTAFDFALEHSKDSANWRKRIIYLGRLLQHYIISANSELQKMRKLEPSKRDKNQLSFQQNSLKMAENTLHLTKMLAHKSPSFTFVITPSWKAENRTSSRKRDHESEVKVEQKRKRPLPHFYVPPGGKYSGMLSRGGRKNSAGGLFNRR</sequence>
<dbReference type="PANTHER" id="PTHR12758">
    <property type="entry name" value="APOPTOSIS INHIBITOR 5-RELATED"/>
    <property type="match status" value="1"/>
</dbReference>
<proteinExistence type="inferred from homology"/>
<comment type="similarity">
    <text evidence="1">Belongs to the API5 family.</text>
</comment>
<dbReference type="EMBL" id="UYRW01000830">
    <property type="protein sequence ID" value="VDK71310.1"/>
    <property type="molecule type" value="Genomic_DNA"/>
</dbReference>
<feature type="compositionally biased region" description="Basic and acidic residues" evidence="3">
    <location>
        <begin position="449"/>
        <end position="466"/>
    </location>
</feature>
<gene>
    <name evidence="4" type="ORF">NOO_LOCUS3986</name>
</gene>
<evidence type="ECO:0000256" key="3">
    <source>
        <dbReference type="SAM" id="MobiDB-lite"/>
    </source>
</evidence>
<evidence type="ECO:0000313" key="4">
    <source>
        <dbReference type="EMBL" id="VDK71310.1"/>
    </source>
</evidence>
<dbReference type="SUPFAM" id="SSF48371">
    <property type="entry name" value="ARM repeat"/>
    <property type="match status" value="1"/>
</dbReference>
<dbReference type="GO" id="GO:0005634">
    <property type="term" value="C:nucleus"/>
    <property type="evidence" value="ECO:0007669"/>
    <property type="project" value="TreeGrafter"/>
</dbReference>
<dbReference type="GO" id="GO:0003723">
    <property type="term" value="F:RNA binding"/>
    <property type="evidence" value="ECO:0007669"/>
    <property type="project" value="TreeGrafter"/>
</dbReference>
<keyword evidence="5" id="KW-1185">Reference proteome</keyword>
<evidence type="ECO:0000256" key="2">
    <source>
        <dbReference type="ARBA" id="ARBA00022703"/>
    </source>
</evidence>
<feature type="region of interest" description="Disordered" evidence="3">
    <location>
        <begin position="449"/>
        <end position="504"/>
    </location>
</feature>
<dbReference type="Proteomes" id="UP000271087">
    <property type="component" value="Unassembled WGS sequence"/>
</dbReference>
<reference evidence="4 5" key="2">
    <citation type="submission" date="2018-08" db="EMBL/GenBank/DDBJ databases">
        <authorList>
            <person name="Laetsch R D."/>
            <person name="Stevens L."/>
            <person name="Kumar S."/>
            <person name="Blaxter L. M."/>
        </authorList>
    </citation>
    <scope>NUCLEOTIDE SEQUENCE [LARGE SCALE GENOMIC DNA]</scope>
</reference>
<dbReference type="OrthoDB" id="19224at2759"/>
<dbReference type="InterPro" id="IPR016024">
    <property type="entry name" value="ARM-type_fold"/>
</dbReference>
<protein>
    <submittedName>
        <fullName evidence="6">Apoptosis inhibitor 5</fullName>
    </submittedName>
</protein>
<reference evidence="6" key="1">
    <citation type="submission" date="2016-06" db="UniProtKB">
        <authorList>
            <consortium name="WormBaseParasite"/>
        </authorList>
    </citation>
    <scope>IDENTIFICATION</scope>
</reference>
<dbReference type="AlphaFoldDB" id="A0A182E7J3"/>
<dbReference type="Pfam" id="PF05918">
    <property type="entry name" value="API5"/>
    <property type="match status" value="1"/>
</dbReference>
<dbReference type="STRING" id="42157.A0A182E7J3"/>
<evidence type="ECO:0000313" key="5">
    <source>
        <dbReference type="Proteomes" id="UP000271087"/>
    </source>
</evidence>
<accession>A0A182E7J3</accession>
<evidence type="ECO:0000256" key="1">
    <source>
        <dbReference type="ARBA" id="ARBA00009515"/>
    </source>
</evidence>
<dbReference type="WBParaSite" id="nOo.2.0.1.t03986-RA">
    <property type="protein sequence ID" value="nOo.2.0.1.t03986-RA"/>
    <property type="gene ID" value="nOo.2.0.1.g03986"/>
</dbReference>
<organism evidence="6">
    <name type="scientific">Onchocerca ochengi</name>
    <name type="common">Filarial nematode worm</name>
    <dbReference type="NCBI Taxonomy" id="42157"/>
    <lineage>
        <taxon>Eukaryota</taxon>
        <taxon>Metazoa</taxon>
        <taxon>Ecdysozoa</taxon>
        <taxon>Nematoda</taxon>
        <taxon>Chromadorea</taxon>
        <taxon>Rhabditida</taxon>
        <taxon>Spirurina</taxon>
        <taxon>Spiruromorpha</taxon>
        <taxon>Filarioidea</taxon>
        <taxon>Onchocercidae</taxon>
        <taxon>Onchocerca</taxon>
    </lineage>
</organism>
<dbReference type="InterPro" id="IPR008383">
    <property type="entry name" value="API5"/>
</dbReference>
<dbReference type="GO" id="GO:0043066">
    <property type="term" value="P:negative regulation of apoptotic process"/>
    <property type="evidence" value="ECO:0007669"/>
    <property type="project" value="TreeGrafter"/>
</dbReference>
<dbReference type="PANTHER" id="PTHR12758:SF19">
    <property type="entry name" value="APOPTOSIS INHIBITOR 5"/>
    <property type="match status" value="1"/>
</dbReference>
<evidence type="ECO:0000313" key="6">
    <source>
        <dbReference type="WBParaSite" id="nOo.2.0.1.t03986-RA"/>
    </source>
</evidence>